<reference evidence="1" key="1">
    <citation type="journal article" date="2021" name="Proc. Natl. Acad. Sci. U.S.A.">
        <title>A Catalog of Tens of Thousands of Viruses from Human Metagenomes Reveals Hidden Associations with Chronic Diseases.</title>
        <authorList>
            <person name="Tisza M.J."/>
            <person name="Buck C.B."/>
        </authorList>
    </citation>
    <scope>NUCLEOTIDE SEQUENCE</scope>
    <source>
        <strain evidence="1">Cty3u30</strain>
    </source>
</reference>
<name>A0A8S5Q6V0_9CAUD</name>
<protein>
    <submittedName>
        <fullName evidence="1">Uncharacterized protein</fullName>
    </submittedName>
</protein>
<sequence>MTDYLKARAEEGAQNAKSAEALGILGVESVPQAQAVRAAVDIAVTRVTDDDDRLRISALYPEWAPGEHTVGDIYTTDEPDQVWECFAAYDNAVYPDIVPGSAAWGTFNRPLHGKTGETAREYVAPTGAHDMYHAGEWAIFSGNYCRCKQDTAYSPAEYPAAWEVDNG</sequence>
<organism evidence="1">
    <name type="scientific">Siphoviridae sp. cty3u30</name>
    <dbReference type="NCBI Taxonomy" id="2825744"/>
    <lineage>
        <taxon>Viruses</taxon>
        <taxon>Duplodnaviria</taxon>
        <taxon>Heunggongvirae</taxon>
        <taxon>Uroviricota</taxon>
        <taxon>Caudoviricetes</taxon>
    </lineage>
</organism>
<proteinExistence type="predicted"/>
<evidence type="ECO:0000313" key="1">
    <source>
        <dbReference type="EMBL" id="DAE15055.1"/>
    </source>
</evidence>
<dbReference type="EMBL" id="BK015598">
    <property type="protein sequence ID" value="DAE15055.1"/>
    <property type="molecule type" value="Genomic_DNA"/>
</dbReference>
<accession>A0A8S5Q6V0</accession>